<dbReference type="Proteomes" id="UP000249688">
    <property type="component" value="Unassembled WGS sequence"/>
</dbReference>
<dbReference type="OrthoDB" id="8849052at2"/>
<evidence type="ECO:0000313" key="1">
    <source>
        <dbReference type="EMBL" id="PZW48446.1"/>
    </source>
</evidence>
<evidence type="ECO:0000313" key="2">
    <source>
        <dbReference type="Proteomes" id="UP000249688"/>
    </source>
</evidence>
<dbReference type="RefSeq" id="WP_111397315.1">
    <property type="nucleotide sequence ID" value="NZ_QKYU01000005.1"/>
</dbReference>
<dbReference type="AlphaFoldDB" id="A0A2W7J996"/>
<comment type="caution">
    <text evidence="1">The sequence shown here is derived from an EMBL/GenBank/DDBJ whole genome shotgun (WGS) entry which is preliminary data.</text>
</comment>
<keyword evidence="2" id="KW-1185">Reference proteome</keyword>
<proteinExistence type="predicted"/>
<organism evidence="1 2">
    <name type="scientific">Humitalea rosea</name>
    <dbReference type="NCBI Taxonomy" id="990373"/>
    <lineage>
        <taxon>Bacteria</taxon>
        <taxon>Pseudomonadati</taxon>
        <taxon>Pseudomonadota</taxon>
        <taxon>Alphaproteobacteria</taxon>
        <taxon>Acetobacterales</taxon>
        <taxon>Roseomonadaceae</taxon>
        <taxon>Humitalea</taxon>
    </lineage>
</organism>
<gene>
    <name evidence="1" type="ORF">C8P66_105196</name>
</gene>
<accession>A0A2W7J996</accession>
<sequence>MSVNTTTDTRYLNTIGYKRKNPGNLMVHSIPYSGKVVVKDKSGPVTFISMEKGLRALAMDIKMKSKTIFSITDILTLYAPSSENNTAVYIKYVATKTGKGATEKLVYNDAVYIALMQAIISMEIGFGTCPFTEEQLQTAVTAAKTSE</sequence>
<dbReference type="EMBL" id="QKYU01000005">
    <property type="protein sequence ID" value="PZW48446.1"/>
    <property type="molecule type" value="Genomic_DNA"/>
</dbReference>
<protein>
    <submittedName>
        <fullName evidence="1">Uncharacterized protein</fullName>
    </submittedName>
</protein>
<name>A0A2W7J996_9PROT</name>
<reference evidence="1 2" key="1">
    <citation type="submission" date="2018-06" db="EMBL/GenBank/DDBJ databases">
        <title>Genomic Encyclopedia of Archaeal and Bacterial Type Strains, Phase II (KMG-II): from individual species to whole genera.</title>
        <authorList>
            <person name="Goeker M."/>
        </authorList>
    </citation>
    <scope>NUCLEOTIDE SEQUENCE [LARGE SCALE GENOMIC DNA]</scope>
    <source>
        <strain evidence="1 2">DSM 24525</strain>
    </source>
</reference>